<organism evidence="8 9">
    <name type="scientific">Kalanchoe fedtschenkoi</name>
    <name type="common">Lavender scallops</name>
    <name type="synonym">South American air plant</name>
    <dbReference type="NCBI Taxonomy" id="63787"/>
    <lineage>
        <taxon>Eukaryota</taxon>
        <taxon>Viridiplantae</taxon>
        <taxon>Streptophyta</taxon>
        <taxon>Embryophyta</taxon>
        <taxon>Tracheophyta</taxon>
        <taxon>Spermatophyta</taxon>
        <taxon>Magnoliopsida</taxon>
        <taxon>eudicotyledons</taxon>
        <taxon>Gunneridae</taxon>
        <taxon>Pentapetalae</taxon>
        <taxon>Saxifragales</taxon>
        <taxon>Crassulaceae</taxon>
        <taxon>Kalanchoe</taxon>
    </lineage>
</organism>
<evidence type="ECO:0000256" key="2">
    <source>
        <dbReference type="ARBA" id="ARBA00005982"/>
    </source>
</evidence>
<evidence type="ECO:0000256" key="4">
    <source>
        <dbReference type="ARBA" id="ARBA00022989"/>
    </source>
</evidence>
<dbReference type="Gramene" id="Kaladp0050s0006.1.v1.1">
    <property type="protein sequence ID" value="Kaladp0050s0006.1.v1.1"/>
    <property type="gene ID" value="Kaladp0050s0006.v1.1"/>
</dbReference>
<dbReference type="InterPro" id="IPR036259">
    <property type="entry name" value="MFS_trans_sf"/>
</dbReference>
<dbReference type="GO" id="GO:0016020">
    <property type="term" value="C:membrane"/>
    <property type="evidence" value="ECO:0007669"/>
    <property type="project" value="UniProtKB-SubCell"/>
</dbReference>
<dbReference type="OMA" id="CEDKKIW"/>
<dbReference type="Gene3D" id="1.20.1250.20">
    <property type="entry name" value="MFS general substrate transporter like domains"/>
    <property type="match status" value="1"/>
</dbReference>
<evidence type="ECO:0000256" key="6">
    <source>
        <dbReference type="SAM" id="MobiDB-lite"/>
    </source>
</evidence>
<comment type="subcellular location">
    <subcellularLocation>
        <location evidence="1">Membrane</location>
        <topology evidence="1">Multi-pass membrane protein</topology>
    </subcellularLocation>
</comment>
<dbReference type="GO" id="GO:0022857">
    <property type="term" value="F:transmembrane transporter activity"/>
    <property type="evidence" value="ECO:0007669"/>
    <property type="project" value="InterPro"/>
</dbReference>
<sequence length="615" mass="67796">MSPRTFVGVSFQQDRSEIRSYFELPVNEMDDLKQKQNVTTCTGKGGIRTMPFIIANESFEKVASYGLLANMILYLISDYNLSSATGVSILFIWSAVGNFMPLIGAFLSDSYLGRFRVIAIGTIISLTGMNLLFFTAIFRDARPPSCDHRAEACVGPNPGQLTLLFSSFVLMAIGAGGIRPCSIAFGADQIDNPKDPNNKRTLQTYFNLYYSSVAISIMISISLIVYIQDKFGWVVGFAIPAGLMFASTIMFLMGAPLYIKVEAHRSLFTSFAQVVTVAFKNKHLAFPPDDSDGWYHHRSGSKFVIPSQKLRFLNKACIIRNPEREINTDGEAEDGWKLCTVEQVEELKAVVRVLPIWSSGIMISVTISQQAFPVLQALTMDRRFITDDFKIPAGSYGVFALLALTIWVPVYDRLLIPLIAKFTKHKHGLTLKQRMGIGLALSCAGMLVSGIVEKRRREEAIRQGLVNNPVGVVNMSGLWLVPQNCLVGLAEAFNAIGQIEFYYSQFPKSMSSIGVALLALGMGVGNLVGSVIVGVVNQLSERGGNDSWVSDNINKGHYDYYYFLLAGLSAANFIYFLLCSCLYGPSESDDMHKLEEDEADETSTVSKASPLIYSV</sequence>
<feature type="transmembrane region" description="Helical" evidence="7">
    <location>
        <begin position="115"/>
        <end position="138"/>
    </location>
</feature>
<evidence type="ECO:0000313" key="9">
    <source>
        <dbReference type="Proteomes" id="UP000594263"/>
    </source>
</evidence>
<feature type="region of interest" description="Disordered" evidence="6">
    <location>
        <begin position="595"/>
        <end position="615"/>
    </location>
</feature>
<feature type="transmembrane region" description="Helical" evidence="7">
    <location>
        <begin position="515"/>
        <end position="540"/>
    </location>
</feature>
<evidence type="ECO:0000313" key="8">
    <source>
        <dbReference type="EnsemblPlants" id="Kaladp0050s0006.1.v1.1"/>
    </source>
</evidence>
<protein>
    <submittedName>
        <fullName evidence="8">Uncharacterized protein</fullName>
    </submittedName>
</protein>
<feature type="transmembrane region" description="Helical" evidence="7">
    <location>
        <begin position="164"/>
        <end position="187"/>
    </location>
</feature>
<feature type="transmembrane region" description="Helical" evidence="7">
    <location>
        <begin position="431"/>
        <end position="452"/>
    </location>
</feature>
<feature type="transmembrane region" description="Helical" evidence="7">
    <location>
        <begin position="87"/>
        <end position="108"/>
    </location>
</feature>
<keyword evidence="9" id="KW-1185">Reference proteome</keyword>
<keyword evidence="4 7" id="KW-1133">Transmembrane helix</keyword>
<feature type="transmembrane region" description="Helical" evidence="7">
    <location>
        <begin position="560"/>
        <end position="583"/>
    </location>
</feature>
<keyword evidence="5 7" id="KW-0472">Membrane</keyword>
<keyword evidence="3 7" id="KW-0812">Transmembrane</keyword>
<proteinExistence type="inferred from homology"/>
<dbReference type="Proteomes" id="UP000594263">
    <property type="component" value="Unplaced"/>
</dbReference>
<dbReference type="GO" id="GO:0006857">
    <property type="term" value="P:oligopeptide transport"/>
    <property type="evidence" value="ECO:0007669"/>
    <property type="project" value="InterPro"/>
</dbReference>
<dbReference type="EnsemblPlants" id="Kaladp0050s0006.1.v1.1">
    <property type="protein sequence ID" value="Kaladp0050s0006.1.v1.1"/>
    <property type="gene ID" value="Kaladp0050s0006.v1.1"/>
</dbReference>
<accession>A0A7N0U0W1</accession>
<feature type="transmembrane region" description="Helical" evidence="7">
    <location>
        <begin position="208"/>
        <end position="227"/>
    </location>
</feature>
<feature type="transmembrane region" description="Helical" evidence="7">
    <location>
        <begin position="391"/>
        <end position="411"/>
    </location>
</feature>
<evidence type="ECO:0000256" key="5">
    <source>
        <dbReference type="ARBA" id="ARBA00023136"/>
    </source>
</evidence>
<evidence type="ECO:0000256" key="1">
    <source>
        <dbReference type="ARBA" id="ARBA00004141"/>
    </source>
</evidence>
<evidence type="ECO:0000256" key="3">
    <source>
        <dbReference type="ARBA" id="ARBA00022692"/>
    </source>
</evidence>
<dbReference type="PANTHER" id="PTHR11654">
    <property type="entry name" value="OLIGOPEPTIDE TRANSPORTER-RELATED"/>
    <property type="match status" value="1"/>
</dbReference>
<comment type="similarity">
    <text evidence="2">Belongs to the major facilitator superfamily. Proton-dependent oligopeptide transporter (POT/PTR) (TC 2.A.17) family.</text>
</comment>
<feature type="transmembrane region" description="Helical" evidence="7">
    <location>
        <begin position="233"/>
        <end position="259"/>
    </location>
</feature>
<dbReference type="InterPro" id="IPR000109">
    <property type="entry name" value="POT_fam"/>
</dbReference>
<dbReference type="SUPFAM" id="SSF103473">
    <property type="entry name" value="MFS general substrate transporter"/>
    <property type="match status" value="1"/>
</dbReference>
<dbReference type="PROSITE" id="PS01022">
    <property type="entry name" value="PTR2_1"/>
    <property type="match status" value="1"/>
</dbReference>
<dbReference type="CDD" id="cd17416">
    <property type="entry name" value="MFS_NPF1_2"/>
    <property type="match status" value="1"/>
</dbReference>
<evidence type="ECO:0000256" key="7">
    <source>
        <dbReference type="SAM" id="Phobius"/>
    </source>
</evidence>
<dbReference type="AlphaFoldDB" id="A0A7N0U0W1"/>
<reference evidence="8" key="1">
    <citation type="submission" date="2021-01" db="UniProtKB">
        <authorList>
            <consortium name="EnsemblPlants"/>
        </authorList>
    </citation>
    <scope>IDENTIFICATION</scope>
</reference>
<dbReference type="InterPro" id="IPR018456">
    <property type="entry name" value="PTR2_symporter_CS"/>
</dbReference>
<dbReference type="Pfam" id="PF00854">
    <property type="entry name" value="PTR2"/>
    <property type="match status" value="1"/>
</dbReference>
<name>A0A7N0U0W1_KALFE</name>